<proteinExistence type="predicted"/>
<organism evidence="1 2">
    <name type="scientific">Gluconobacter oxydans NBRC 3293</name>
    <dbReference type="NCBI Taxonomy" id="1315969"/>
    <lineage>
        <taxon>Bacteria</taxon>
        <taxon>Pseudomonadati</taxon>
        <taxon>Pseudomonadota</taxon>
        <taxon>Alphaproteobacteria</taxon>
        <taxon>Acetobacterales</taxon>
        <taxon>Acetobacteraceae</taxon>
        <taxon>Gluconobacter</taxon>
    </lineage>
</organism>
<protein>
    <submittedName>
        <fullName evidence="1">Uncharacterized protein</fullName>
    </submittedName>
</protein>
<reference evidence="1 2" key="1">
    <citation type="submission" date="2013-04" db="EMBL/GenBank/DDBJ databases">
        <title>Gluconobacter oxydans NBRC 3293 whole genome sequence.</title>
        <authorList>
            <person name="Matsutani M."/>
            <person name="Yakushi T."/>
            <person name="Matsushita K."/>
        </authorList>
    </citation>
    <scope>NUCLEOTIDE SEQUENCE [LARGE SCALE GENOMIC DNA]</scope>
    <source>
        <strain evidence="1 2">NBRC 3293</strain>
    </source>
</reference>
<sequence length="38" mass="4694">MPDDVSMTRKRWFLCRMLRERRAASVKNDLFLWWGFAC</sequence>
<evidence type="ECO:0000313" key="1">
    <source>
        <dbReference type="EMBL" id="GEM17373.1"/>
    </source>
</evidence>
<comment type="caution">
    <text evidence="1">The sequence shown here is derived from an EMBL/GenBank/DDBJ whole genome shotgun (WGS) entry which is preliminary data.</text>
</comment>
<name>A0A829WW57_GLUOY</name>
<evidence type="ECO:0000313" key="2">
    <source>
        <dbReference type="Proteomes" id="UP000484858"/>
    </source>
</evidence>
<accession>A0A829WW57</accession>
<dbReference type="Proteomes" id="UP000484858">
    <property type="component" value="Unassembled WGS sequence"/>
</dbReference>
<dbReference type="AlphaFoldDB" id="A0A829WW57"/>
<dbReference type="EMBL" id="BARJ01000009">
    <property type="protein sequence ID" value="GEM17373.1"/>
    <property type="molecule type" value="Genomic_DNA"/>
</dbReference>
<gene>
    <name evidence="1" type="ORF">NBRC3293_1870</name>
</gene>